<evidence type="ECO:0000256" key="2">
    <source>
        <dbReference type="SAM" id="Phobius"/>
    </source>
</evidence>
<sequence length="131" mass="13353">MDNNYNNDQQNVTPDYNQAPQAPVDPYNGSAPTPDGPKGKAIASMVCGICAVVLGCCLSAWLGLILGVIAIALGALVMKNNEAGRGMAIAGLVCGIVGAVLGIAGVIITLIFGEAIKDVLKEINGALFIIK</sequence>
<proteinExistence type="predicted"/>
<keyword evidence="2" id="KW-0472">Membrane</keyword>
<evidence type="ECO:0000313" key="4">
    <source>
        <dbReference type="EMBL" id="SFW29851.1"/>
    </source>
</evidence>
<feature type="domain" description="DUF4190" evidence="3">
    <location>
        <begin position="40"/>
        <end position="103"/>
    </location>
</feature>
<organism evidence="4 5">
    <name type="scientific">Ruminococcus flavefaciens</name>
    <dbReference type="NCBI Taxonomy" id="1265"/>
    <lineage>
        <taxon>Bacteria</taxon>
        <taxon>Bacillati</taxon>
        <taxon>Bacillota</taxon>
        <taxon>Clostridia</taxon>
        <taxon>Eubacteriales</taxon>
        <taxon>Oscillospiraceae</taxon>
        <taxon>Ruminococcus</taxon>
    </lineage>
</organism>
<feature type="region of interest" description="Disordered" evidence="1">
    <location>
        <begin position="1"/>
        <end position="37"/>
    </location>
</feature>
<keyword evidence="2" id="KW-0812">Transmembrane</keyword>
<dbReference type="EMBL" id="FPIP01000003">
    <property type="protein sequence ID" value="SFW29851.1"/>
    <property type="molecule type" value="Genomic_DNA"/>
</dbReference>
<protein>
    <recommendedName>
        <fullName evidence="3">DUF4190 domain-containing protein</fullName>
    </recommendedName>
</protein>
<evidence type="ECO:0000256" key="1">
    <source>
        <dbReference type="SAM" id="MobiDB-lite"/>
    </source>
</evidence>
<gene>
    <name evidence="4" type="ORF">SAMN02910280_1668</name>
</gene>
<dbReference type="Proteomes" id="UP000183461">
    <property type="component" value="Unassembled WGS sequence"/>
</dbReference>
<dbReference type="AlphaFoldDB" id="A0A1K1N3E3"/>
<dbReference type="InterPro" id="IPR025241">
    <property type="entry name" value="DUF4190"/>
</dbReference>
<evidence type="ECO:0000259" key="3">
    <source>
        <dbReference type="Pfam" id="PF13828"/>
    </source>
</evidence>
<keyword evidence="2" id="KW-1133">Transmembrane helix</keyword>
<dbReference type="Pfam" id="PF13828">
    <property type="entry name" value="DUF4190"/>
    <property type="match status" value="1"/>
</dbReference>
<accession>A0A1K1N3E3</accession>
<name>A0A1K1N3E3_RUMFL</name>
<dbReference type="RefSeq" id="WP_072299970.1">
    <property type="nucleotide sequence ID" value="NZ_FPIP01000003.1"/>
</dbReference>
<feature type="transmembrane region" description="Helical" evidence="2">
    <location>
        <begin position="87"/>
        <end position="112"/>
    </location>
</feature>
<feature type="transmembrane region" description="Helical" evidence="2">
    <location>
        <begin position="42"/>
        <end position="75"/>
    </location>
</feature>
<reference evidence="4 5" key="1">
    <citation type="submission" date="2016-11" db="EMBL/GenBank/DDBJ databases">
        <authorList>
            <person name="Jaros S."/>
            <person name="Januszkiewicz K."/>
            <person name="Wedrychowicz H."/>
        </authorList>
    </citation>
    <scope>NUCLEOTIDE SEQUENCE [LARGE SCALE GENOMIC DNA]</scope>
    <source>
        <strain evidence="4 5">YL228</strain>
    </source>
</reference>
<evidence type="ECO:0000313" key="5">
    <source>
        <dbReference type="Proteomes" id="UP000183461"/>
    </source>
</evidence>
<feature type="compositionally biased region" description="Polar residues" evidence="1">
    <location>
        <begin position="1"/>
        <end position="20"/>
    </location>
</feature>